<dbReference type="PANTHER" id="PTHR47326">
    <property type="entry name" value="TRANSPOSABLE ELEMENT TC3 TRANSPOSASE-LIKE PROTEIN"/>
    <property type="match status" value="1"/>
</dbReference>
<dbReference type="PANTHER" id="PTHR47326:SF1">
    <property type="entry name" value="HTH PSQ-TYPE DOMAIN-CONTAINING PROTEIN"/>
    <property type="match status" value="1"/>
</dbReference>
<dbReference type="InParanoid" id="E2C725"/>
<dbReference type="InterPro" id="IPR036397">
    <property type="entry name" value="RNaseH_sf"/>
</dbReference>
<dbReference type="Proteomes" id="UP000008237">
    <property type="component" value="Unassembled WGS sequence"/>
</dbReference>
<dbReference type="Gene3D" id="3.30.420.10">
    <property type="entry name" value="Ribonuclease H-like superfamily/Ribonuclease H"/>
    <property type="match status" value="1"/>
</dbReference>
<evidence type="ECO:0000313" key="1">
    <source>
        <dbReference type="EMBL" id="EFN76255.1"/>
    </source>
</evidence>
<name>E2C725_HARSA</name>
<accession>E2C725</accession>
<feature type="non-terminal residue" evidence="1">
    <location>
        <position position="96"/>
    </location>
</feature>
<evidence type="ECO:0000313" key="2">
    <source>
        <dbReference type="Proteomes" id="UP000008237"/>
    </source>
</evidence>
<proteinExistence type="predicted"/>
<dbReference type="EMBL" id="GL453273">
    <property type="protein sequence ID" value="EFN76255.1"/>
    <property type="molecule type" value="Genomic_DNA"/>
</dbReference>
<evidence type="ECO:0008006" key="3">
    <source>
        <dbReference type="Google" id="ProtNLM"/>
    </source>
</evidence>
<dbReference type="GO" id="GO:0003676">
    <property type="term" value="F:nucleic acid binding"/>
    <property type="evidence" value="ECO:0007669"/>
    <property type="project" value="InterPro"/>
</dbReference>
<dbReference type="AlphaFoldDB" id="E2C725"/>
<dbReference type="STRING" id="610380.E2C725"/>
<sequence length="96" mass="11391">YCNLLRNQVILAIQDIVGEAFHNVWFQQDGAPAHFSLQARNILNDVFTYRWISGRGTIECPLRSPDLSLLDFFFCRYLKTKFYETRSENLEELREK</sequence>
<reference evidence="1 2" key="1">
    <citation type="journal article" date="2010" name="Science">
        <title>Genomic comparison of the ants Camponotus floridanus and Harpegnathos saltator.</title>
        <authorList>
            <person name="Bonasio R."/>
            <person name="Zhang G."/>
            <person name="Ye C."/>
            <person name="Mutti N.S."/>
            <person name="Fang X."/>
            <person name="Qin N."/>
            <person name="Donahue G."/>
            <person name="Yang P."/>
            <person name="Li Q."/>
            <person name="Li C."/>
            <person name="Zhang P."/>
            <person name="Huang Z."/>
            <person name="Berger S.L."/>
            <person name="Reinberg D."/>
            <person name="Wang J."/>
            <person name="Liebig J."/>
        </authorList>
    </citation>
    <scope>NUCLEOTIDE SEQUENCE [LARGE SCALE GENOMIC DNA]</scope>
    <source>
        <strain evidence="1 2">R22 G/1</strain>
    </source>
</reference>
<organism evidence="2">
    <name type="scientific">Harpegnathos saltator</name>
    <name type="common">Jerdon's jumping ant</name>
    <dbReference type="NCBI Taxonomy" id="610380"/>
    <lineage>
        <taxon>Eukaryota</taxon>
        <taxon>Metazoa</taxon>
        <taxon>Ecdysozoa</taxon>
        <taxon>Arthropoda</taxon>
        <taxon>Hexapoda</taxon>
        <taxon>Insecta</taxon>
        <taxon>Pterygota</taxon>
        <taxon>Neoptera</taxon>
        <taxon>Endopterygota</taxon>
        <taxon>Hymenoptera</taxon>
        <taxon>Apocrita</taxon>
        <taxon>Aculeata</taxon>
        <taxon>Formicoidea</taxon>
        <taxon>Formicidae</taxon>
        <taxon>Ponerinae</taxon>
        <taxon>Ponerini</taxon>
        <taxon>Harpegnathos</taxon>
    </lineage>
</organism>
<protein>
    <recommendedName>
        <fullName evidence="3">Histone-lysine N-methyltransferase SETMAR</fullName>
    </recommendedName>
</protein>
<gene>
    <name evidence="1" type="ORF">EAI_15764</name>
</gene>
<keyword evidence="2" id="KW-1185">Reference proteome</keyword>
<feature type="non-terminal residue" evidence="1">
    <location>
        <position position="1"/>
    </location>
</feature>